<gene>
    <name evidence="1" type="ORF">DPMN_143089</name>
</gene>
<dbReference type="Proteomes" id="UP000828390">
    <property type="component" value="Unassembled WGS sequence"/>
</dbReference>
<evidence type="ECO:0000313" key="1">
    <source>
        <dbReference type="EMBL" id="KAH3814585.1"/>
    </source>
</evidence>
<reference evidence="1" key="1">
    <citation type="journal article" date="2019" name="bioRxiv">
        <title>The Genome of the Zebra Mussel, Dreissena polymorpha: A Resource for Invasive Species Research.</title>
        <authorList>
            <person name="McCartney M.A."/>
            <person name="Auch B."/>
            <person name="Kono T."/>
            <person name="Mallez S."/>
            <person name="Zhang Y."/>
            <person name="Obille A."/>
            <person name="Becker A."/>
            <person name="Abrahante J.E."/>
            <person name="Garbe J."/>
            <person name="Badalamenti J.P."/>
            <person name="Herman A."/>
            <person name="Mangelson H."/>
            <person name="Liachko I."/>
            <person name="Sullivan S."/>
            <person name="Sone E.D."/>
            <person name="Koren S."/>
            <person name="Silverstein K.A.T."/>
            <person name="Beckman K.B."/>
            <person name="Gohl D.M."/>
        </authorList>
    </citation>
    <scope>NUCLEOTIDE SEQUENCE</scope>
    <source>
        <strain evidence="1">Duluth1</strain>
        <tissue evidence="1">Whole animal</tissue>
    </source>
</reference>
<dbReference type="EMBL" id="JAIWYP010000006">
    <property type="protein sequence ID" value="KAH3814585.1"/>
    <property type="molecule type" value="Genomic_DNA"/>
</dbReference>
<keyword evidence="2" id="KW-1185">Reference proteome</keyword>
<comment type="caution">
    <text evidence="1">The sequence shown here is derived from an EMBL/GenBank/DDBJ whole genome shotgun (WGS) entry which is preliminary data.</text>
</comment>
<accession>A0A9D4GCI4</accession>
<name>A0A9D4GCI4_DREPO</name>
<evidence type="ECO:0000313" key="2">
    <source>
        <dbReference type="Proteomes" id="UP000828390"/>
    </source>
</evidence>
<sequence>MKSHIRLFGGACLLCRTINSNKDNRILQEDIDNLEIWAHDWGMRFNSNKCYLLKSK</sequence>
<protein>
    <submittedName>
        <fullName evidence="1">Uncharacterized protein</fullName>
    </submittedName>
</protein>
<dbReference type="AlphaFoldDB" id="A0A9D4GCI4"/>
<reference evidence="1" key="2">
    <citation type="submission" date="2020-11" db="EMBL/GenBank/DDBJ databases">
        <authorList>
            <person name="McCartney M.A."/>
            <person name="Auch B."/>
            <person name="Kono T."/>
            <person name="Mallez S."/>
            <person name="Becker A."/>
            <person name="Gohl D.M."/>
            <person name="Silverstein K.A.T."/>
            <person name="Koren S."/>
            <person name="Bechman K.B."/>
            <person name="Herman A."/>
            <person name="Abrahante J.E."/>
            <person name="Garbe J."/>
        </authorList>
    </citation>
    <scope>NUCLEOTIDE SEQUENCE</scope>
    <source>
        <strain evidence="1">Duluth1</strain>
        <tissue evidence="1">Whole animal</tissue>
    </source>
</reference>
<organism evidence="1 2">
    <name type="scientific">Dreissena polymorpha</name>
    <name type="common">Zebra mussel</name>
    <name type="synonym">Mytilus polymorpha</name>
    <dbReference type="NCBI Taxonomy" id="45954"/>
    <lineage>
        <taxon>Eukaryota</taxon>
        <taxon>Metazoa</taxon>
        <taxon>Spiralia</taxon>
        <taxon>Lophotrochozoa</taxon>
        <taxon>Mollusca</taxon>
        <taxon>Bivalvia</taxon>
        <taxon>Autobranchia</taxon>
        <taxon>Heteroconchia</taxon>
        <taxon>Euheterodonta</taxon>
        <taxon>Imparidentia</taxon>
        <taxon>Neoheterodontei</taxon>
        <taxon>Myida</taxon>
        <taxon>Dreissenoidea</taxon>
        <taxon>Dreissenidae</taxon>
        <taxon>Dreissena</taxon>
    </lineage>
</organism>
<proteinExistence type="predicted"/>